<dbReference type="EMBL" id="FNAT01000012">
    <property type="protein sequence ID" value="SDF37863.1"/>
    <property type="molecule type" value="Genomic_DNA"/>
</dbReference>
<evidence type="ECO:0000259" key="1">
    <source>
        <dbReference type="Pfam" id="PF00149"/>
    </source>
</evidence>
<dbReference type="GO" id="GO:0005737">
    <property type="term" value="C:cytoplasm"/>
    <property type="evidence" value="ECO:0007669"/>
    <property type="project" value="TreeGrafter"/>
</dbReference>
<proteinExistence type="predicted"/>
<sequence>MAGAMVPAMFRFLSSLRGRKARTPAPAFDAPLAPEAPIAVIGDVHGRDDLLGRLLDRLAAEAPGHQVVLVGDYIDRGEQSRAVIERLRDRPDLVCLKGNHEAMCLDFLENPEKSGARWLRNGGLQTLASFGVGLSGEGPERMTAARDAFAQALGAEGRDWLARLPLQWRSGNVAVVHAAADPEQPIQLQSERTLLWGHPLFESQPRGDGLWIAHGHTIFDQPFSHAGRIATDTGAYASGRLTAALIAPGELRFVQATPG</sequence>
<dbReference type="GO" id="GO:0016791">
    <property type="term" value="F:phosphatase activity"/>
    <property type="evidence" value="ECO:0007669"/>
    <property type="project" value="TreeGrafter"/>
</dbReference>
<dbReference type="InterPro" id="IPR050126">
    <property type="entry name" value="Ap4A_hydrolase"/>
</dbReference>
<dbReference type="PANTHER" id="PTHR42850:SF4">
    <property type="entry name" value="ZINC-DEPENDENT ENDOPOLYPHOSPHATASE"/>
    <property type="match status" value="1"/>
</dbReference>
<protein>
    <submittedName>
        <fullName evidence="2">Serine/threonine protein phosphatase 1</fullName>
    </submittedName>
</protein>
<dbReference type="Proteomes" id="UP000198922">
    <property type="component" value="Unassembled WGS sequence"/>
</dbReference>
<dbReference type="InterPro" id="IPR004843">
    <property type="entry name" value="Calcineurin-like_PHP"/>
</dbReference>
<dbReference type="PANTHER" id="PTHR42850">
    <property type="entry name" value="METALLOPHOSPHOESTERASE"/>
    <property type="match status" value="1"/>
</dbReference>
<dbReference type="AlphaFoldDB" id="A0A1G7KKU3"/>
<accession>A0A1G7KKU3</accession>
<dbReference type="Pfam" id="PF00149">
    <property type="entry name" value="Metallophos"/>
    <property type="match status" value="1"/>
</dbReference>
<dbReference type="GO" id="GO:0110154">
    <property type="term" value="P:RNA decapping"/>
    <property type="evidence" value="ECO:0007669"/>
    <property type="project" value="TreeGrafter"/>
</dbReference>
<feature type="domain" description="Calcineurin-like phosphoesterase" evidence="1">
    <location>
        <begin position="37"/>
        <end position="122"/>
    </location>
</feature>
<evidence type="ECO:0000313" key="3">
    <source>
        <dbReference type="Proteomes" id="UP000198922"/>
    </source>
</evidence>
<gene>
    <name evidence="2" type="ORF">SAMN04488567_0243</name>
</gene>
<reference evidence="3" key="1">
    <citation type="submission" date="2016-10" db="EMBL/GenBank/DDBJ databases">
        <authorList>
            <person name="Varghese N."/>
            <person name="Submissions S."/>
        </authorList>
    </citation>
    <scope>NUCLEOTIDE SEQUENCE [LARGE SCALE GENOMIC DNA]</scope>
    <source>
        <strain evidence="3">DSM 21424</strain>
    </source>
</reference>
<dbReference type="Gene3D" id="3.60.21.10">
    <property type="match status" value="1"/>
</dbReference>
<dbReference type="SUPFAM" id="SSF56300">
    <property type="entry name" value="Metallo-dependent phosphatases"/>
    <property type="match status" value="1"/>
</dbReference>
<organism evidence="2 3">
    <name type="scientific">Limimaricola pyoseonensis</name>
    <dbReference type="NCBI Taxonomy" id="521013"/>
    <lineage>
        <taxon>Bacteria</taxon>
        <taxon>Pseudomonadati</taxon>
        <taxon>Pseudomonadota</taxon>
        <taxon>Alphaproteobacteria</taxon>
        <taxon>Rhodobacterales</taxon>
        <taxon>Paracoccaceae</taxon>
        <taxon>Limimaricola</taxon>
    </lineage>
</organism>
<dbReference type="GO" id="GO:0008803">
    <property type="term" value="F:bis(5'-nucleosyl)-tetraphosphatase (symmetrical) activity"/>
    <property type="evidence" value="ECO:0007669"/>
    <property type="project" value="TreeGrafter"/>
</dbReference>
<keyword evidence="3" id="KW-1185">Reference proteome</keyword>
<evidence type="ECO:0000313" key="2">
    <source>
        <dbReference type="EMBL" id="SDF37863.1"/>
    </source>
</evidence>
<name>A0A1G7KKU3_9RHOB</name>
<dbReference type="InterPro" id="IPR029052">
    <property type="entry name" value="Metallo-depent_PP-like"/>
</dbReference>
<dbReference type="STRING" id="521013.SAMN04488567_0243"/>